<comment type="pathway">
    <text evidence="5">Amino-acid biosynthesis; D-alanine biosynthesis; D-alanine from L-alanine: step 1/1.</text>
</comment>
<feature type="modified residue" description="N6-(pyridoxal phosphate)lysine" evidence="5 6">
    <location>
        <position position="33"/>
    </location>
</feature>
<evidence type="ECO:0000256" key="6">
    <source>
        <dbReference type="PIRSR" id="PIRSR600821-50"/>
    </source>
</evidence>
<dbReference type="InterPro" id="IPR020622">
    <property type="entry name" value="Ala_racemase_pyridoxalP-BS"/>
</dbReference>
<dbReference type="InterPro" id="IPR009006">
    <property type="entry name" value="Ala_racemase/Decarboxylase_C"/>
</dbReference>
<dbReference type="PANTHER" id="PTHR30511">
    <property type="entry name" value="ALANINE RACEMASE"/>
    <property type="match status" value="1"/>
</dbReference>
<dbReference type="SUPFAM" id="SSF51419">
    <property type="entry name" value="PLP-binding barrel"/>
    <property type="match status" value="1"/>
</dbReference>
<dbReference type="PANTHER" id="PTHR30511:SF0">
    <property type="entry name" value="ALANINE RACEMASE, CATABOLIC-RELATED"/>
    <property type="match status" value="1"/>
</dbReference>
<name>A0A4Q8LEF4_9GAMM</name>
<dbReference type="InterPro" id="IPR001608">
    <property type="entry name" value="Ala_racemase_N"/>
</dbReference>
<feature type="active site" description="Proton acceptor; specific for L-alanine" evidence="5">
    <location>
        <position position="253"/>
    </location>
</feature>
<comment type="function">
    <text evidence="5">Catalyzes the interconversion of L-alanine and D-alanine. May also act on other amino acids.</text>
</comment>
<dbReference type="PRINTS" id="PR00992">
    <property type="entry name" value="ALARACEMASE"/>
</dbReference>
<dbReference type="InterPro" id="IPR011079">
    <property type="entry name" value="Ala_racemase_C"/>
</dbReference>
<dbReference type="CDD" id="cd06827">
    <property type="entry name" value="PLPDE_III_AR_proteobact"/>
    <property type="match status" value="1"/>
</dbReference>
<dbReference type="EMBL" id="SHMC01000002">
    <property type="protein sequence ID" value="TAA26965.1"/>
    <property type="molecule type" value="Genomic_DNA"/>
</dbReference>
<dbReference type="Proteomes" id="UP000292627">
    <property type="component" value="Unassembled WGS sequence"/>
</dbReference>
<comment type="cofactor">
    <cofactor evidence="2 5 6">
        <name>pyridoxal 5'-phosphate</name>
        <dbReference type="ChEBI" id="CHEBI:597326"/>
    </cofactor>
</comment>
<dbReference type="SUPFAM" id="SSF50621">
    <property type="entry name" value="Alanine racemase C-terminal domain-like"/>
    <property type="match status" value="1"/>
</dbReference>
<dbReference type="Gene3D" id="2.40.37.10">
    <property type="entry name" value="Lyase, Ornithine Decarboxylase, Chain A, domain 1"/>
    <property type="match status" value="1"/>
</dbReference>
<dbReference type="EC" id="5.1.1.1" evidence="5"/>
<accession>A0A4Q8LEF4</accession>
<dbReference type="GO" id="GO:0030170">
    <property type="term" value="F:pyridoxal phosphate binding"/>
    <property type="evidence" value="ECO:0007669"/>
    <property type="project" value="UniProtKB-UniRule"/>
</dbReference>
<dbReference type="SMART" id="SM01005">
    <property type="entry name" value="Ala_racemase_C"/>
    <property type="match status" value="1"/>
</dbReference>
<comment type="catalytic activity">
    <reaction evidence="1 5">
        <text>L-alanine = D-alanine</text>
        <dbReference type="Rhea" id="RHEA:20249"/>
        <dbReference type="ChEBI" id="CHEBI:57416"/>
        <dbReference type="ChEBI" id="CHEBI:57972"/>
        <dbReference type="EC" id="5.1.1.1"/>
    </reaction>
</comment>
<dbReference type="GO" id="GO:0030632">
    <property type="term" value="P:D-alanine biosynthetic process"/>
    <property type="evidence" value="ECO:0007669"/>
    <property type="project" value="UniProtKB-UniRule"/>
</dbReference>
<dbReference type="GO" id="GO:0008784">
    <property type="term" value="F:alanine racemase activity"/>
    <property type="evidence" value="ECO:0007669"/>
    <property type="project" value="UniProtKB-UniRule"/>
</dbReference>
<dbReference type="RefSeq" id="WP_130550817.1">
    <property type="nucleotide sequence ID" value="NZ_SHMC01000002.1"/>
</dbReference>
<feature type="binding site" evidence="5 7">
    <location>
        <position position="129"/>
    </location>
    <ligand>
        <name>substrate</name>
    </ligand>
</feature>
<proteinExistence type="inferred from homology"/>
<dbReference type="FunFam" id="3.20.20.10:FF:000002">
    <property type="entry name" value="Alanine racemase"/>
    <property type="match status" value="1"/>
</dbReference>
<keyword evidence="4 5" id="KW-0413">Isomerase</keyword>
<dbReference type="InterPro" id="IPR029066">
    <property type="entry name" value="PLP-binding_barrel"/>
</dbReference>
<organism evidence="9 10">
    <name type="scientific">Pseudoxanthomonas winnipegensis</name>
    <dbReference type="NCBI Taxonomy" id="2480810"/>
    <lineage>
        <taxon>Bacteria</taxon>
        <taxon>Pseudomonadati</taxon>
        <taxon>Pseudomonadota</taxon>
        <taxon>Gammaproteobacteria</taxon>
        <taxon>Lysobacterales</taxon>
        <taxon>Lysobacteraceae</taxon>
        <taxon>Pseudoxanthomonas</taxon>
    </lineage>
</organism>
<dbReference type="Gene3D" id="3.20.20.10">
    <property type="entry name" value="Alanine racemase"/>
    <property type="match status" value="1"/>
</dbReference>
<comment type="similarity">
    <text evidence="5">Belongs to the alanine racemase family.</text>
</comment>
<sequence>MRPARALIDLGALQDNYLLARRLGGGKAVAVVKADAYGHGAVRCARALAGIADAFGVACLEEAIELREAGIEAPILLLEGFLEAAELPLVDRHRLWTAVASPWQLEALARYRPQQPLHVWLKLDSGMHRLGLAPAQFAEALAALQRDPGIASVVAMSHLARADELDSDFSEVQRRVFEQATADFAGLTSFNNSPALLGWPGIRSDWVRPGLMLYGASPFPLDAAQAHPLRPVMQLESQLIAVRELPAGESVGYGARFTAPAPMRIAVAAMGYADGYPQLAPNGTPVLVDGQATRVIGRVSMDMLTVDITDLPGADVGSRVTFWGASPTATRIAATCSTSPYALLCGLKRVRREYLEAPAGSAARVASTASASG</sequence>
<evidence type="ECO:0000256" key="7">
    <source>
        <dbReference type="PIRSR" id="PIRSR600821-52"/>
    </source>
</evidence>
<evidence type="ECO:0000256" key="4">
    <source>
        <dbReference type="ARBA" id="ARBA00023235"/>
    </source>
</evidence>
<evidence type="ECO:0000313" key="9">
    <source>
        <dbReference type="EMBL" id="TAA26965.1"/>
    </source>
</evidence>
<evidence type="ECO:0000259" key="8">
    <source>
        <dbReference type="SMART" id="SM01005"/>
    </source>
</evidence>
<evidence type="ECO:0000256" key="5">
    <source>
        <dbReference type="HAMAP-Rule" id="MF_01201"/>
    </source>
</evidence>
<evidence type="ECO:0000256" key="2">
    <source>
        <dbReference type="ARBA" id="ARBA00001933"/>
    </source>
</evidence>
<protein>
    <recommendedName>
        <fullName evidence="5">Alanine racemase</fullName>
        <ecNumber evidence="5">5.1.1.1</ecNumber>
    </recommendedName>
</protein>
<evidence type="ECO:0000256" key="3">
    <source>
        <dbReference type="ARBA" id="ARBA00022898"/>
    </source>
</evidence>
<feature type="active site" description="Proton acceptor; specific for D-alanine" evidence="5">
    <location>
        <position position="33"/>
    </location>
</feature>
<feature type="binding site" evidence="5 7">
    <location>
        <position position="301"/>
    </location>
    <ligand>
        <name>substrate</name>
    </ligand>
</feature>
<comment type="caution">
    <text evidence="9">The sequence shown here is derived from an EMBL/GenBank/DDBJ whole genome shotgun (WGS) entry which is preliminary data.</text>
</comment>
<dbReference type="OrthoDB" id="9813814at2"/>
<dbReference type="InterPro" id="IPR000821">
    <property type="entry name" value="Ala_racemase"/>
</dbReference>
<dbReference type="Pfam" id="PF00842">
    <property type="entry name" value="Ala_racemase_C"/>
    <property type="match status" value="1"/>
</dbReference>
<dbReference type="AlphaFoldDB" id="A0A4Q8LEF4"/>
<keyword evidence="3 5" id="KW-0663">Pyridoxal phosphate</keyword>
<feature type="domain" description="Alanine racemase C-terminal" evidence="8">
    <location>
        <begin position="232"/>
        <end position="355"/>
    </location>
</feature>
<dbReference type="HAMAP" id="MF_01201">
    <property type="entry name" value="Ala_racemase"/>
    <property type="match status" value="1"/>
</dbReference>
<evidence type="ECO:0000313" key="10">
    <source>
        <dbReference type="Proteomes" id="UP000292627"/>
    </source>
</evidence>
<dbReference type="NCBIfam" id="TIGR00492">
    <property type="entry name" value="alr"/>
    <property type="match status" value="1"/>
</dbReference>
<reference evidence="9 10" key="1">
    <citation type="submission" date="2019-02" db="EMBL/GenBank/DDBJ databases">
        <title>WGS of Pseudoxanthomonas species novum from clinical isolates.</title>
        <authorList>
            <person name="Bernier A.-M."/>
            <person name="Bernard K."/>
            <person name="Vachon A."/>
        </authorList>
    </citation>
    <scope>NUCLEOTIDE SEQUENCE [LARGE SCALE GENOMIC DNA]</scope>
    <source>
        <strain evidence="9 10">NML171200</strain>
    </source>
</reference>
<dbReference type="GO" id="GO:0005829">
    <property type="term" value="C:cytosol"/>
    <property type="evidence" value="ECO:0007669"/>
    <property type="project" value="TreeGrafter"/>
</dbReference>
<dbReference type="Pfam" id="PF01168">
    <property type="entry name" value="Ala_racemase_N"/>
    <property type="match status" value="1"/>
</dbReference>
<dbReference type="UniPathway" id="UPA00042">
    <property type="reaction ID" value="UER00497"/>
</dbReference>
<gene>
    <name evidence="9" type="primary">alr</name>
    <name evidence="9" type="ORF">EA660_07085</name>
</gene>
<evidence type="ECO:0000256" key="1">
    <source>
        <dbReference type="ARBA" id="ARBA00000316"/>
    </source>
</evidence>
<dbReference type="PROSITE" id="PS00395">
    <property type="entry name" value="ALANINE_RACEMASE"/>
    <property type="match status" value="1"/>
</dbReference>